<accession>A0A345BLX1</accession>
<organism evidence="1 2">
    <name type="scientific">Erwinia phage Pavtok</name>
    <dbReference type="NCBI Taxonomy" id="2267655"/>
    <lineage>
        <taxon>Viruses</taxon>
        <taxon>Duplodnaviria</taxon>
        <taxon>Heunggongvirae</taxon>
        <taxon>Uroviricota</taxon>
        <taxon>Caudoviricetes</taxon>
        <taxon>Pavtokvirus</taxon>
        <taxon>Pavtokvirus pavtok</taxon>
    </lineage>
</organism>
<sequence length="205" mass="22994">MIRDIEELLPKVMQYAPGCPEPTATEHVRAAAVQLCKRTRCWRDHDQFEVNGRYNDIPAILPHAALFEIESVTFDGDPLLPAPFSTDMLPMDGDEDETGRPASFTMMWPNAIMLHPGGTGTLHVSMFLVPSDNAEQLPQWMFDQFSDALVWGALGTLLLLPNQPFMNPQLAALFAGKFEGALDRNFAFNKRGQQRARVRTKSSYL</sequence>
<gene>
    <name evidence="1" type="ORF">PAVTOK_14</name>
</gene>
<dbReference type="EMBL" id="MH426726">
    <property type="protein sequence ID" value="AXF51442.1"/>
    <property type="molecule type" value="Genomic_DNA"/>
</dbReference>
<proteinExistence type="predicted"/>
<dbReference type="Proteomes" id="UP000260529">
    <property type="component" value="Segment"/>
</dbReference>
<reference evidence="2" key="1">
    <citation type="submission" date="2018-06" db="EMBL/GenBank/DDBJ databases">
        <authorList>
            <person name="Sharma R."/>
            <person name="Hughes J."/>
            <person name="Breakwell D.P."/>
            <person name="Hope S."/>
            <person name="Grose J.H."/>
        </authorList>
    </citation>
    <scope>NUCLEOTIDE SEQUENCE [LARGE SCALE GENOMIC DNA]</scope>
</reference>
<evidence type="ECO:0000313" key="2">
    <source>
        <dbReference type="Proteomes" id="UP000260529"/>
    </source>
</evidence>
<protein>
    <submittedName>
        <fullName evidence="1">Uncharacterized protein</fullName>
    </submittedName>
</protein>
<name>A0A345BLX1_9CAUD</name>
<evidence type="ECO:0000313" key="1">
    <source>
        <dbReference type="EMBL" id="AXF51442.1"/>
    </source>
</evidence>
<keyword evidence="2" id="KW-1185">Reference proteome</keyword>